<reference evidence="2" key="1">
    <citation type="submission" date="2022-11" db="UniProtKB">
        <authorList>
            <consortium name="WormBaseParasite"/>
        </authorList>
    </citation>
    <scope>IDENTIFICATION</scope>
</reference>
<sequence>MSERAVVGALLNRWWGAWPSLGEWCSVLCRGQNQLVRRGNWRGLFVFVDDVADAAAAGEKDSERRVAGERDHVSLGARDIFRWRRRRRPCGWSSLASLDACGQSSSVAAVWVRRTMRSINGRRPPGTLDDRNRTGRGDQITPCAAPPSFVRPLPLVFHLRARSIPTAAQPAVFGNLVDAAFAFDARINERTPTKRTVDACVRLR</sequence>
<keyword evidence="1" id="KW-1185">Reference proteome</keyword>
<proteinExistence type="predicted"/>
<accession>A0A914V6V5</accession>
<organism evidence="1 2">
    <name type="scientific">Plectus sambesii</name>
    <dbReference type="NCBI Taxonomy" id="2011161"/>
    <lineage>
        <taxon>Eukaryota</taxon>
        <taxon>Metazoa</taxon>
        <taxon>Ecdysozoa</taxon>
        <taxon>Nematoda</taxon>
        <taxon>Chromadorea</taxon>
        <taxon>Plectida</taxon>
        <taxon>Plectina</taxon>
        <taxon>Plectoidea</taxon>
        <taxon>Plectidae</taxon>
        <taxon>Plectus</taxon>
    </lineage>
</organism>
<dbReference type="AlphaFoldDB" id="A0A914V6V5"/>
<dbReference type="Proteomes" id="UP000887566">
    <property type="component" value="Unplaced"/>
</dbReference>
<protein>
    <submittedName>
        <fullName evidence="2">Uncharacterized protein</fullName>
    </submittedName>
</protein>
<name>A0A914V6V5_9BILA</name>
<dbReference type="WBParaSite" id="PSAMB.scaffold151size71999.g2796.t1">
    <property type="protein sequence ID" value="PSAMB.scaffold151size71999.g2796.t1"/>
    <property type="gene ID" value="PSAMB.scaffold151size71999.g2796"/>
</dbReference>
<evidence type="ECO:0000313" key="1">
    <source>
        <dbReference type="Proteomes" id="UP000887566"/>
    </source>
</evidence>
<evidence type="ECO:0000313" key="2">
    <source>
        <dbReference type="WBParaSite" id="PSAMB.scaffold151size71999.g2796.t1"/>
    </source>
</evidence>